<protein>
    <submittedName>
        <fullName evidence="3">Reverse transcriptase domain-containing protein</fullName>
    </submittedName>
</protein>
<feature type="region of interest" description="Disordered" evidence="1">
    <location>
        <begin position="37"/>
        <end position="67"/>
    </location>
</feature>
<reference evidence="3" key="1">
    <citation type="submission" date="2022-11" db="UniProtKB">
        <authorList>
            <consortium name="WormBaseParasite"/>
        </authorList>
    </citation>
    <scope>IDENTIFICATION</scope>
</reference>
<dbReference type="WBParaSite" id="ACRNAN_scaffold8672.g6355.t1">
    <property type="protein sequence ID" value="ACRNAN_scaffold8672.g6355.t1"/>
    <property type="gene ID" value="ACRNAN_scaffold8672.g6355"/>
</dbReference>
<keyword evidence="2" id="KW-1185">Reference proteome</keyword>
<evidence type="ECO:0000256" key="1">
    <source>
        <dbReference type="SAM" id="MobiDB-lite"/>
    </source>
</evidence>
<feature type="compositionally biased region" description="Basic and acidic residues" evidence="1">
    <location>
        <begin position="123"/>
        <end position="132"/>
    </location>
</feature>
<accession>A0A914EKY4</accession>
<feature type="region of interest" description="Disordered" evidence="1">
    <location>
        <begin position="112"/>
        <end position="132"/>
    </location>
</feature>
<evidence type="ECO:0000313" key="3">
    <source>
        <dbReference type="WBParaSite" id="ACRNAN_scaffold8672.g6355.t1"/>
    </source>
</evidence>
<sequence>MDQLTAKYEEMDLSLNSKKSKFMLMTQETRYLTEQFHDELPENARKTELKTTQPNGDREESYHYAPLHPVSPFNLTRTGREPSHRWKWANELVAETRAAMAKEAVESGNVVSPYASSSGISTKNEDYEDRRPTASAVFTRDDVIVMKRSESSVPNPLSEMPGNASTATIGAANDEQNYNNGKRGVREEIDQAGHFSATIKISLPFKYHTVNLLTGIKIGIGSNVTKRMERYE</sequence>
<dbReference type="AlphaFoldDB" id="A0A914EKY4"/>
<proteinExistence type="predicted"/>
<name>A0A914EKY4_9BILA</name>
<dbReference type="Proteomes" id="UP000887540">
    <property type="component" value="Unplaced"/>
</dbReference>
<feature type="compositionally biased region" description="Basic and acidic residues" evidence="1">
    <location>
        <begin position="37"/>
        <end position="49"/>
    </location>
</feature>
<organism evidence="2 3">
    <name type="scientific">Acrobeloides nanus</name>
    <dbReference type="NCBI Taxonomy" id="290746"/>
    <lineage>
        <taxon>Eukaryota</taxon>
        <taxon>Metazoa</taxon>
        <taxon>Ecdysozoa</taxon>
        <taxon>Nematoda</taxon>
        <taxon>Chromadorea</taxon>
        <taxon>Rhabditida</taxon>
        <taxon>Tylenchina</taxon>
        <taxon>Cephalobomorpha</taxon>
        <taxon>Cephaloboidea</taxon>
        <taxon>Cephalobidae</taxon>
        <taxon>Acrobeloides</taxon>
    </lineage>
</organism>
<evidence type="ECO:0000313" key="2">
    <source>
        <dbReference type="Proteomes" id="UP000887540"/>
    </source>
</evidence>